<dbReference type="AlphaFoldDB" id="A0A6B3NV71"/>
<evidence type="ECO:0000259" key="1">
    <source>
        <dbReference type="Pfam" id="PF20178"/>
    </source>
</evidence>
<sequence length="916" mass="100227">MPLHTLQTTPEPDPRNVLSTTLAAAFDARPSLRAVGRQLLARLLEEAFPGLLCDVSALYLYVPEGEHFAKRPLLDAALDNLCHWEPLEFDAASGLVGYLGDGGHTVLKYQGAWLPAGEVRTVLKVFAEELLAACQQALIDYWQATGSQGVSRLSGLSLTLAQALAPQARSHQRWAPMVSQVLLCAHQQARREQYGAAAVEACLVNVQVTTQSRSDTLLLADLLLVRGDDVLWCKPDGQARGFTAQADFAKALAAELEATYPVAGLSWQRVEIEQNVFVVQAEALLNQQLQDIAALRVQGSTVSALEQAFARVTDLSLRLSGNRALALRDHSLSAHVPQWLQQASALDYFAYQAYWMSLVQAQLSSAGKSFDHDIPSLRDYAAQRLREAMLSDHPDSRVDPYHLVLTFHVPYGQGGFGFVEKVPLLFVDAALENLAGLPKGTLVLSLDSEQAPPDWLTPAYVKALIQRVDVGAGYLQLLEQQLHADSAQRAVRQRLFSEQLRAQLPLLALEHKIKREHGFTREGYRCVSYAMSTTRAAAVSVRPLTFLAGADAAADVVSNMFVLKRPDSAVLVLYRPLFEPVLQQFADEAALFKALKHKTLADSVLNWMSDSARPVYDHDGFAHPHLGVAVDDDFIVLPGNTPRLGGTPLAGDLLLHLYQANLDALKRLADRQSTSNAESRWAMVKEGGWLLFNIVLPLVRGPAAVAGWLLQLVSSLENDLSQLSHGNDEERAQALVDLLFNLATLFMHGVGGIDSVRQPGPALKPVPADMLTQGPPARVAGSAPTTGMVLPVLLPQVLKVGQAEQLNTALEFSWRARHPSPSVHLQRLLDALQVQIGERASVRVDSGAGKGLLRVGSELYVQIERQVFRVVQQGDGFYIADPQAPHGARRGPWLRLDENDQWQLDLRLRLRGGGPK</sequence>
<dbReference type="InterPro" id="IPR046673">
    <property type="entry name" value="ToxA_N"/>
</dbReference>
<protein>
    <recommendedName>
        <fullName evidence="1">Dermonecrotic toxin N-terminal domain-containing protein</fullName>
    </recommendedName>
</protein>
<dbReference type="EMBL" id="JAAHBU010000370">
    <property type="protein sequence ID" value="NER66019.1"/>
    <property type="molecule type" value="Genomic_DNA"/>
</dbReference>
<organism evidence="2 3">
    <name type="scientific">Pseudomonas brassicae</name>
    <dbReference type="NCBI Taxonomy" id="2708063"/>
    <lineage>
        <taxon>Bacteria</taxon>
        <taxon>Pseudomonadati</taxon>
        <taxon>Pseudomonadota</taxon>
        <taxon>Gammaproteobacteria</taxon>
        <taxon>Pseudomonadales</taxon>
        <taxon>Pseudomonadaceae</taxon>
        <taxon>Pseudomonas</taxon>
    </lineage>
</organism>
<feature type="domain" description="Dermonecrotic toxin N-terminal" evidence="1">
    <location>
        <begin position="373"/>
        <end position="599"/>
    </location>
</feature>
<comment type="caution">
    <text evidence="2">The sequence shown here is derived from an EMBL/GenBank/DDBJ whole genome shotgun (WGS) entry which is preliminary data.</text>
</comment>
<proteinExistence type="predicted"/>
<reference evidence="2 3" key="1">
    <citation type="submission" date="2020-02" db="EMBL/GenBank/DDBJ databases">
        <title>Broccoli isolated Pseudomonas sp.</title>
        <authorList>
            <person name="Fujikawa T."/>
            <person name="Sawada H."/>
        </authorList>
    </citation>
    <scope>NUCLEOTIDE SEQUENCE [LARGE SCALE GENOMIC DNA]</scope>
    <source>
        <strain evidence="2 3">MAFF212427</strain>
    </source>
</reference>
<evidence type="ECO:0000313" key="2">
    <source>
        <dbReference type="EMBL" id="NER66019.1"/>
    </source>
</evidence>
<dbReference type="RefSeq" id="WP_163949350.1">
    <property type="nucleotide sequence ID" value="NZ_JAAHBU010000370.1"/>
</dbReference>
<name>A0A6B3NV71_9PSED</name>
<evidence type="ECO:0000313" key="3">
    <source>
        <dbReference type="Proteomes" id="UP000482634"/>
    </source>
</evidence>
<gene>
    <name evidence="2" type="ORF">G3436_21805</name>
</gene>
<dbReference type="Pfam" id="PF20178">
    <property type="entry name" value="ToxA_N"/>
    <property type="match status" value="1"/>
</dbReference>
<accession>A0A6B3NV71</accession>
<keyword evidence="3" id="KW-1185">Reference proteome</keyword>
<dbReference type="Proteomes" id="UP000482634">
    <property type="component" value="Unassembled WGS sequence"/>
</dbReference>